<dbReference type="Pfam" id="PF00557">
    <property type="entry name" value="Peptidase_M24"/>
    <property type="match status" value="1"/>
</dbReference>
<dbReference type="PANTHER" id="PTHR46112">
    <property type="entry name" value="AMINOPEPTIDASE"/>
    <property type="match status" value="1"/>
</dbReference>
<evidence type="ECO:0000259" key="6">
    <source>
        <dbReference type="Pfam" id="PF01321"/>
    </source>
</evidence>
<dbReference type="InterPro" id="IPR050659">
    <property type="entry name" value="Peptidase_M24B"/>
</dbReference>
<keyword evidence="2" id="KW-0479">Metal-binding</keyword>
<dbReference type="AlphaFoldDB" id="A0A831PJ62"/>
<keyword evidence="7" id="KW-0031">Aminopeptidase</keyword>
<keyword evidence="4" id="KW-0482">Metalloprotease</keyword>
<dbReference type="GO" id="GO:0046872">
    <property type="term" value="F:metal ion binding"/>
    <property type="evidence" value="ECO:0007669"/>
    <property type="project" value="UniProtKB-KW"/>
</dbReference>
<feature type="domain" description="Creatinase N-terminal" evidence="6">
    <location>
        <begin position="5"/>
        <end position="129"/>
    </location>
</feature>
<keyword evidence="3" id="KW-0378">Hydrolase</keyword>
<dbReference type="SUPFAM" id="SSF55920">
    <property type="entry name" value="Creatinase/aminopeptidase"/>
    <property type="match status" value="1"/>
</dbReference>
<evidence type="ECO:0000256" key="2">
    <source>
        <dbReference type="ARBA" id="ARBA00022723"/>
    </source>
</evidence>
<dbReference type="InterPro" id="IPR001131">
    <property type="entry name" value="Peptidase_M24B_aminopep-P_CS"/>
</dbReference>
<dbReference type="PANTHER" id="PTHR46112:SF3">
    <property type="entry name" value="AMINOPEPTIDASE YPDF"/>
    <property type="match status" value="1"/>
</dbReference>
<sequence length="359" mass="39222">MIENRILSLRQILRDEGVGALLLWSMPNIRYVTGFTGSDAVVVVTAKSAFFLTDSRYVSQARQQVRVGEIREYKVKTDGVGSLLADLGCHRVGFEGEAVSVSIFNKLRSQSADSLSWVPLDECFSRLRGIKASSELEFLEKAAGLHQEALEEVLPRIRPGVTERDVAFALEIALRRRGGEDRAFDFIVASGARGALPHGVATDKQLAAGELVTIDFGTRIGGYYSDETVTLALGEVDSGLRRIYDCVLEAHDRAIEAIRSGVELKTIDAVAREHIAENGYGDYFGHGLGHGVGLQVHEFPTLSPRSRDRVEEGMVFTVEPGIYVPGLGGVRIEDMVVATAEGSRRLTGISKEFRTLPLD</sequence>
<evidence type="ECO:0000259" key="5">
    <source>
        <dbReference type="Pfam" id="PF00557"/>
    </source>
</evidence>
<dbReference type="GO" id="GO:0008235">
    <property type="term" value="F:metalloexopeptidase activity"/>
    <property type="evidence" value="ECO:0007669"/>
    <property type="project" value="UniProtKB-ARBA"/>
</dbReference>
<dbReference type="InterPro" id="IPR029149">
    <property type="entry name" value="Creatin/AminoP/Spt16_N"/>
</dbReference>
<dbReference type="PROSITE" id="PS00491">
    <property type="entry name" value="PROLINE_PEPTIDASE"/>
    <property type="match status" value="1"/>
</dbReference>
<name>A0A831PJ62_9BACT</name>
<dbReference type="InterPro" id="IPR001714">
    <property type="entry name" value="Pept_M24_MAP"/>
</dbReference>
<feature type="domain" description="Peptidase M24" evidence="5">
    <location>
        <begin position="138"/>
        <end position="339"/>
    </location>
</feature>
<protein>
    <submittedName>
        <fullName evidence="7">Aminopeptidase P family protein</fullName>
    </submittedName>
</protein>
<dbReference type="SUPFAM" id="SSF53092">
    <property type="entry name" value="Creatinase/prolidase N-terminal domain"/>
    <property type="match status" value="1"/>
</dbReference>
<dbReference type="PRINTS" id="PR00599">
    <property type="entry name" value="MAPEPTIDASE"/>
</dbReference>
<gene>
    <name evidence="7" type="ORF">ENN94_00050</name>
</gene>
<comment type="caution">
    <text evidence="7">The sequence shown here is derived from an EMBL/GenBank/DDBJ whole genome shotgun (WGS) entry which is preliminary data.</text>
</comment>
<evidence type="ECO:0000256" key="3">
    <source>
        <dbReference type="ARBA" id="ARBA00022801"/>
    </source>
</evidence>
<reference evidence="7" key="1">
    <citation type="journal article" date="2020" name="mSystems">
        <title>Genome- and Community-Level Interaction Insights into Carbon Utilization and Element Cycling Functions of Hydrothermarchaeota in Hydrothermal Sediment.</title>
        <authorList>
            <person name="Zhou Z."/>
            <person name="Liu Y."/>
            <person name="Xu W."/>
            <person name="Pan J."/>
            <person name="Luo Z.H."/>
            <person name="Li M."/>
        </authorList>
    </citation>
    <scope>NUCLEOTIDE SEQUENCE [LARGE SCALE GENOMIC DNA]</scope>
    <source>
        <strain evidence="7">SpSt-1220</strain>
    </source>
</reference>
<dbReference type="InterPro" id="IPR000587">
    <property type="entry name" value="Creatinase_N"/>
</dbReference>
<dbReference type="Gene3D" id="3.40.350.10">
    <property type="entry name" value="Creatinase/prolidase N-terminal domain"/>
    <property type="match status" value="1"/>
</dbReference>
<accession>A0A831PJ62</accession>
<dbReference type="Gene3D" id="3.90.230.10">
    <property type="entry name" value="Creatinase/methionine aminopeptidase superfamily"/>
    <property type="match status" value="1"/>
</dbReference>
<dbReference type="InterPro" id="IPR036005">
    <property type="entry name" value="Creatinase/aminopeptidase-like"/>
</dbReference>
<dbReference type="Proteomes" id="UP000886162">
    <property type="component" value="Unassembled WGS sequence"/>
</dbReference>
<proteinExistence type="predicted"/>
<evidence type="ECO:0000256" key="1">
    <source>
        <dbReference type="ARBA" id="ARBA00022670"/>
    </source>
</evidence>
<organism evidence="7">
    <name type="scientific">Geoalkalibacter subterraneus</name>
    <dbReference type="NCBI Taxonomy" id="483547"/>
    <lineage>
        <taxon>Bacteria</taxon>
        <taxon>Pseudomonadati</taxon>
        <taxon>Thermodesulfobacteriota</taxon>
        <taxon>Desulfuromonadia</taxon>
        <taxon>Desulfuromonadales</taxon>
        <taxon>Geoalkalibacteraceae</taxon>
        <taxon>Geoalkalibacter</taxon>
    </lineage>
</organism>
<dbReference type="InterPro" id="IPR000994">
    <property type="entry name" value="Pept_M24"/>
</dbReference>
<dbReference type="Pfam" id="PF01321">
    <property type="entry name" value="Creatinase_N"/>
    <property type="match status" value="1"/>
</dbReference>
<evidence type="ECO:0000256" key="4">
    <source>
        <dbReference type="ARBA" id="ARBA00023049"/>
    </source>
</evidence>
<dbReference type="GO" id="GO:0004177">
    <property type="term" value="F:aminopeptidase activity"/>
    <property type="evidence" value="ECO:0007669"/>
    <property type="project" value="UniProtKB-KW"/>
</dbReference>
<dbReference type="EMBL" id="DSDO01000004">
    <property type="protein sequence ID" value="HDR46071.1"/>
    <property type="molecule type" value="Genomic_DNA"/>
</dbReference>
<dbReference type="GO" id="GO:0006508">
    <property type="term" value="P:proteolysis"/>
    <property type="evidence" value="ECO:0007669"/>
    <property type="project" value="UniProtKB-KW"/>
</dbReference>
<keyword evidence="1" id="KW-0645">Protease</keyword>
<evidence type="ECO:0000313" key="7">
    <source>
        <dbReference type="EMBL" id="HDR46071.1"/>
    </source>
</evidence>